<dbReference type="Proteomes" id="UP000256388">
    <property type="component" value="Unassembled WGS sequence"/>
</dbReference>
<gene>
    <name evidence="3" type="ORF">DFR64_2262</name>
</gene>
<proteinExistence type="predicted"/>
<dbReference type="PANTHER" id="PTHR36120">
    <property type="entry name" value="FUCOSE ISOMERASE"/>
    <property type="match status" value="1"/>
</dbReference>
<dbReference type="GO" id="GO:0005996">
    <property type="term" value="P:monosaccharide metabolic process"/>
    <property type="evidence" value="ECO:0007669"/>
    <property type="project" value="InterPro"/>
</dbReference>
<dbReference type="EMBL" id="QUMS01000003">
    <property type="protein sequence ID" value="REG07059.1"/>
    <property type="molecule type" value="Genomic_DNA"/>
</dbReference>
<comment type="caution">
    <text evidence="3">The sequence shown here is derived from an EMBL/GenBank/DDBJ whole genome shotgun (WGS) entry which is preliminary data.</text>
</comment>
<keyword evidence="1 3" id="KW-0413">Isomerase</keyword>
<dbReference type="GO" id="GO:0005737">
    <property type="term" value="C:cytoplasm"/>
    <property type="evidence" value="ECO:0007669"/>
    <property type="project" value="InterPro"/>
</dbReference>
<accession>A0A347ZVN3</accession>
<protein>
    <submittedName>
        <fullName evidence="3">L-fucose isomerase-like protein</fullName>
    </submittedName>
</protein>
<dbReference type="PANTHER" id="PTHR36120:SF2">
    <property type="entry name" value="FUCOSE ISOMERASE"/>
    <property type="match status" value="1"/>
</dbReference>
<evidence type="ECO:0000313" key="3">
    <source>
        <dbReference type="EMBL" id="REG07059.1"/>
    </source>
</evidence>
<keyword evidence="4" id="KW-1185">Reference proteome</keyword>
<dbReference type="GO" id="GO:0016861">
    <property type="term" value="F:intramolecular oxidoreductase activity, interconverting aldoses and ketoses"/>
    <property type="evidence" value="ECO:0007669"/>
    <property type="project" value="InterPro"/>
</dbReference>
<evidence type="ECO:0000313" key="4">
    <source>
        <dbReference type="Proteomes" id="UP000256388"/>
    </source>
</evidence>
<evidence type="ECO:0000256" key="2">
    <source>
        <dbReference type="ARBA" id="ARBA00023277"/>
    </source>
</evidence>
<sequence length="403" mass="44926">MKFQVLGIHSLIALGGERTRLGHEFIHELQNHINIPLEWVENPEEFEPDAIPLVFILTGGTENAFLSMLDKLPRPVHLLTSGEHNSLAASLEILTYLQAHGQPGEIIHGELDSIAARLMDLQRIQKTHQDLNGAVLGVIGKPSDWLIASQVDARQIKEKLGCEILELPIEELIERARHETMPDSELINDLRSHAFAPEELQKALNIYGALQEMVEDYHLSGVTVRCFDLLEPLQSTGCIALALLNAQGIPASCEGDVPALISMMILQSLLGEPGFMVNPSRIMVQDNRMVVAHCTLPLNMGGSYTLKTHYESGIGVAVDGIIPEQKGLIFKVSADMKRYFLSDIEILANLEEKNLCRTQIEIRLEEDVHYFLTHPCGNHHIIALQDNTKLVREFMRTLDSQPA</sequence>
<keyword evidence="2" id="KW-0119">Carbohydrate metabolism</keyword>
<dbReference type="AlphaFoldDB" id="A0A347ZVN3"/>
<dbReference type="InterPro" id="IPR009015">
    <property type="entry name" value="Fucose_isomerase_N/cen_sf"/>
</dbReference>
<dbReference type="SUPFAM" id="SSF53743">
    <property type="entry name" value="FucI/AraA N-terminal and middle domains"/>
    <property type="match status" value="1"/>
</dbReference>
<dbReference type="RefSeq" id="WP_116225538.1">
    <property type="nucleotide sequence ID" value="NZ_AP018437.1"/>
</dbReference>
<dbReference type="OrthoDB" id="5838738at2"/>
<organism evidence="3 4">
    <name type="scientific">Pelolinea submarina</name>
    <dbReference type="NCBI Taxonomy" id="913107"/>
    <lineage>
        <taxon>Bacteria</taxon>
        <taxon>Bacillati</taxon>
        <taxon>Chloroflexota</taxon>
        <taxon>Anaerolineae</taxon>
        <taxon>Anaerolineales</taxon>
        <taxon>Anaerolineaceae</taxon>
        <taxon>Pelolinea</taxon>
    </lineage>
</organism>
<reference evidence="3 4" key="1">
    <citation type="submission" date="2018-08" db="EMBL/GenBank/DDBJ databases">
        <title>Genomic Encyclopedia of Type Strains, Phase IV (KMG-IV): sequencing the most valuable type-strain genomes for metagenomic binning, comparative biology and taxonomic classification.</title>
        <authorList>
            <person name="Goeker M."/>
        </authorList>
    </citation>
    <scope>NUCLEOTIDE SEQUENCE [LARGE SCALE GENOMIC DNA]</scope>
    <source>
        <strain evidence="3 4">DSM 23923</strain>
    </source>
</reference>
<name>A0A347ZVN3_9CHLR</name>
<evidence type="ECO:0000256" key="1">
    <source>
        <dbReference type="ARBA" id="ARBA00023235"/>
    </source>
</evidence>